<sequence length="80" mass="8884">MAVKIAAQRAVHPQWMQVNASQLCKMPIYRARAGAQKIITGIGRFLQGKEMASKLAERRSGADFPSDFLRFPARVAIILV</sequence>
<dbReference type="EMBL" id="JAOVZQ010000001">
    <property type="protein sequence ID" value="MCY0095080.1"/>
    <property type="molecule type" value="Genomic_DNA"/>
</dbReference>
<dbReference type="Proteomes" id="UP001081283">
    <property type="component" value="Unassembled WGS sequence"/>
</dbReference>
<evidence type="ECO:0000313" key="1">
    <source>
        <dbReference type="EMBL" id="MCY0095080.1"/>
    </source>
</evidence>
<comment type="caution">
    <text evidence="1">The sequence shown here is derived from an EMBL/GenBank/DDBJ whole genome shotgun (WGS) entry which is preliminary data.</text>
</comment>
<evidence type="ECO:0000313" key="2">
    <source>
        <dbReference type="Proteomes" id="UP001081283"/>
    </source>
</evidence>
<name>A0ABT3YGQ2_9HYPH</name>
<accession>A0ABT3YGQ2</accession>
<keyword evidence="2" id="KW-1185">Reference proteome</keyword>
<dbReference type="RefSeq" id="WP_267612981.1">
    <property type="nucleotide sequence ID" value="NZ_JAOVZQ010000001.1"/>
</dbReference>
<gene>
    <name evidence="1" type="ORF">OEG82_13750</name>
</gene>
<reference evidence="1" key="1">
    <citation type="submission" date="2022-10" db="EMBL/GenBank/DDBJ databases">
        <title>Hoeflea sp. J2-29, isolated from marine algae.</title>
        <authorList>
            <person name="Kristyanto S."/>
            <person name="Kim J.M."/>
            <person name="Jeon C.O."/>
        </authorList>
    </citation>
    <scope>NUCLEOTIDE SEQUENCE</scope>
    <source>
        <strain evidence="1">J2-29</strain>
    </source>
</reference>
<protein>
    <submittedName>
        <fullName evidence="1">Uncharacterized protein</fullName>
    </submittedName>
</protein>
<organism evidence="1 2">
    <name type="scientific">Hoeflea ulvae</name>
    <dbReference type="NCBI Taxonomy" id="2983764"/>
    <lineage>
        <taxon>Bacteria</taxon>
        <taxon>Pseudomonadati</taxon>
        <taxon>Pseudomonadota</taxon>
        <taxon>Alphaproteobacteria</taxon>
        <taxon>Hyphomicrobiales</taxon>
        <taxon>Rhizobiaceae</taxon>
        <taxon>Hoeflea</taxon>
    </lineage>
</organism>
<proteinExistence type="predicted"/>